<feature type="signal peptide" evidence="3">
    <location>
        <begin position="1"/>
        <end position="20"/>
    </location>
</feature>
<evidence type="ECO:0000256" key="1">
    <source>
        <dbReference type="ARBA" id="ARBA00022741"/>
    </source>
</evidence>
<accession>A0AAU7DVB4</accession>
<evidence type="ECO:0000256" key="3">
    <source>
        <dbReference type="SAM" id="SignalP"/>
    </source>
</evidence>
<keyword evidence="2" id="KW-0067">ATP-binding</keyword>
<dbReference type="GO" id="GO:0005829">
    <property type="term" value="C:cytosol"/>
    <property type="evidence" value="ECO:0007669"/>
    <property type="project" value="TreeGrafter"/>
</dbReference>
<keyword evidence="3" id="KW-0732">Signal</keyword>
<dbReference type="InterPro" id="IPR050625">
    <property type="entry name" value="ParA/MinD_ATPase"/>
</dbReference>
<feature type="chain" id="PRO_5043537461" evidence="3">
    <location>
        <begin position="21"/>
        <end position="239"/>
    </location>
</feature>
<gene>
    <name evidence="4" type="ORF">V5R04_15755</name>
</gene>
<dbReference type="GO" id="GO:0009898">
    <property type="term" value="C:cytoplasmic side of plasma membrane"/>
    <property type="evidence" value="ECO:0007669"/>
    <property type="project" value="TreeGrafter"/>
</dbReference>
<sequence length="239" mass="24348">MAVHSGAWALIIGASGGVGASTTAAVLAAAMAKSGEPVCLVDGHLGGGGIEVLLGVEQSVGLRWPDFQLAQGVIDMPAVLPALVQWEGVSVLSALRSSAKEIEPGAMHALLSSLAAAGITTVLDAPPRLACQVASMAESRATAVIVSARNLQSVAGALAARNHVAATKIRHGVVSTSHQHCAMTPREVAKALQLNLWGDIRADQRIARATELGGGPLGTPSRAARDLFALARNLSGDQR</sequence>
<protein>
    <submittedName>
        <fullName evidence="4">P-loop NTPase</fullName>
    </submittedName>
</protein>
<evidence type="ECO:0000256" key="2">
    <source>
        <dbReference type="ARBA" id="ARBA00022840"/>
    </source>
</evidence>
<proteinExistence type="predicted"/>
<dbReference type="PANTHER" id="PTHR43384:SF11">
    <property type="entry name" value="SEPTUM SITE DETERMINING PROTEIN"/>
    <property type="match status" value="1"/>
</dbReference>
<keyword evidence="1" id="KW-0547">Nucleotide-binding</keyword>
<dbReference type="GO" id="GO:0016887">
    <property type="term" value="F:ATP hydrolysis activity"/>
    <property type="evidence" value="ECO:0007669"/>
    <property type="project" value="TreeGrafter"/>
</dbReference>
<evidence type="ECO:0000313" key="4">
    <source>
        <dbReference type="EMBL" id="XBH21640.1"/>
    </source>
</evidence>
<dbReference type="GO" id="GO:0005524">
    <property type="term" value="F:ATP binding"/>
    <property type="evidence" value="ECO:0007669"/>
    <property type="project" value="UniProtKB-KW"/>
</dbReference>
<name>A0AAU7DVB4_9MICO</name>
<dbReference type="InterPro" id="IPR027417">
    <property type="entry name" value="P-loop_NTPase"/>
</dbReference>
<dbReference type="EMBL" id="CP146203">
    <property type="protein sequence ID" value="XBH21640.1"/>
    <property type="molecule type" value="Genomic_DNA"/>
</dbReference>
<dbReference type="AlphaFoldDB" id="A0AAU7DVB4"/>
<dbReference type="GO" id="GO:0051782">
    <property type="term" value="P:negative regulation of cell division"/>
    <property type="evidence" value="ECO:0007669"/>
    <property type="project" value="TreeGrafter"/>
</dbReference>
<dbReference type="Gene3D" id="3.40.50.300">
    <property type="entry name" value="P-loop containing nucleotide triphosphate hydrolases"/>
    <property type="match status" value="1"/>
</dbReference>
<organism evidence="4">
    <name type="scientific">Jonesiaceae bacterium BS-20</name>
    <dbReference type="NCBI Taxonomy" id="3120821"/>
    <lineage>
        <taxon>Bacteria</taxon>
        <taxon>Bacillati</taxon>
        <taxon>Actinomycetota</taxon>
        <taxon>Actinomycetes</taxon>
        <taxon>Micrococcales</taxon>
        <taxon>Jonesiaceae</taxon>
    </lineage>
</organism>
<dbReference type="SUPFAM" id="SSF52540">
    <property type="entry name" value="P-loop containing nucleoside triphosphate hydrolases"/>
    <property type="match status" value="1"/>
</dbReference>
<dbReference type="PANTHER" id="PTHR43384">
    <property type="entry name" value="SEPTUM SITE-DETERMINING PROTEIN MIND HOMOLOG, CHLOROPLASTIC-RELATED"/>
    <property type="match status" value="1"/>
</dbReference>
<dbReference type="Pfam" id="PF10609">
    <property type="entry name" value="ParA"/>
    <property type="match status" value="1"/>
</dbReference>
<reference evidence="4" key="1">
    <citation type="submission" date="2024-02" db="EMBL/GenBank/DDBJ databases">
        <title>Tomenella chthoni gen. nov. sp. nov., a member of the family Jonesiaceae isolated from bat guano.</title>
        <authorList>
            <person name="Miller S.L."/>
            <person name="King J."/>
            <person name="Sankaranarayanan K."/>
            <person name="Lawson P.A."/>
        </authorList>
    </citation>
    <scope>NUCLEOTIDE SEQUENCE</scope>
    <source>
        <strain evidence="4">BS-20</strain>
    </source>
</reference>
<dbReference type="InterPro" id="IPR033756">
    <property type="entry name" value="YlxH/NBP35"/>
</dbReference>